<keyword evidence="1" id="KW-0145">Chemotaxis</keyword>
<dbReference type="CDD" id="cd17909">
    <property type="entry name" value="CheC_ClassI"/>
    <property type="match status" value="1"/>
</dbReference>
<feature type="domain" description="CheC-like protein" evidence="3">
    <location>
        <begin position="109"/>
        <end position="144"/>
    </location>
</feature>
<dbReference type="Proteomes" id="UP000432715">
    <property type="component" value="Unassembled WGS sequence"/>
</dbReference>
<dbReference type="InterPro" id="IPR028976">
    <property type="entry name" value="CheC-like_sf"/>
</dbReference>
<dbReference type="PANTHER" id="PTHR43693:SF1">
    <property type="entry name" value="PROTEIN PHOSPHATASE CHEZ"/>
    <property type="match status" value="1"/>
</dbReference>
<dbReference type="OrthoDB" id="9812187at2"/>
<evidence type="ECO:0000256" key="1">
    <source>
        <dbReference type="ARBA" id="ARBA00022500"/>
    </source>
</evidence>
<evidence type="ECO:0000259" key="3">
    <source>
        <dbReference type="Pfam" id="PF04509"/>
    </source>
</evidence>
<feature type="domain" description="CheC-like protein" evidence="3">
    <location>
        <begin position="11"/>
        <end position="46"/>
    </location>
</feature>
<gene>
    <name evidence="4" type="ORF">F8154_04905</name>
</gene>
<dbReference type="GO" id="GO:0016787">
    <property type="term" value="F:hydrolase activity"/>
    <property type="evidence" value="ECO:0007669"/>
    <property type="project" value="UniProtKB-KW"/>
</dbReference>
<accession>A0A6I0F0L7</accession>
<evidence type="ECO:0000256" key="2">
    <source>
        <dbReference type="ARBA" id="ARBA00022801"/>
    </source>
</evidence>
<dbReference type="GO" id="GO:0006935">
    <property type="term" value="P:chemotaxis"/>
    <property type="evidence" value="ECO:0007669"/>
    <property type="project" value="UniProtKB-KW"/>
</dbReference>
<dbReference type="Gene3D" id="3.40.1550.10">
    <property type="entry name" value="CheC-like"/>
    <property type="match status" value="1"/>
</dbReference>
<dbReference type="InterPro" id="IPR050992">
    <property type="entry name" value="CheZ_family_phosphatases"/>
</dbReference>
<proteinExistence type="predicted"/>
<organism evidence="4 5">
    <name type="scientific">Alkaliphilus pronyensis</name>
    <dbReference type="NCBI Taxonomy" id="1482732"/>
    <lineage>
        <taxon>Bacteria</taxon>
        <taxon>Bacillati</taxon>
        <taxon>Bacillota</taxon>
        <taxon>Clostridia</taxon>
        <taxon>Peptostreptococcales</taxon>
        <taxon>Natronincolaceae</taxon>
        <taxon>Alkaliphilus</taxon>
    </lineage>
</organism>
<reference evidence="4 5" key="1">
    <citation type="submission" date="2019-10" db="EMBL/GenBank/DDBJ databases">
        <title>Alkaliphilus serpentinus sp. nov. and Alkaliphilus pronyensis sp. nov., two novel anaerobic alkaliphilic species isolated from the serpentinized-hosted hydrothermal field of the Prony Bay (New Caledonia).</title>
        <authorList>
            <person name="Postec A."/>
        </authorList>
    </citation>
    <scope>NUCLEOTIDE SEQUENCE [LARGE SCALE GENOMIC DNA]</scope>
    <source>
        <strain evidence="4 5">LacV</strain>
    </source>
</reference>
<protein>
    <submittedName>
        <fullName evidence="4">Chemotaxis protein CheC</fullName>
    </submittedName>
</protein>
<dbReference type="PANTHER" id="PTHR43693">
    <property type="entry name" value="PROTEIN PHOSPHATASE CHEZ"/>
    <property type="match status" value="1"/>
</dbReference>
<sequence>MTFTIEDLNNLHLDVLREIGNIGSGNAASALAKMINKRIDMDVPIVQILAFEDVAAILGGEEMVVAGIYFEVEGDITGNIMFLLDIASSKILTSILMGREDGSEELDEMDRSALQEVGNILSGSYISSLSALTGLKIKLSVPSLCIDMAGAILSVPAIQFSQTSDKIVLIETLLKEGSNQVKGNFFLIPDSKSFDKLLQSLGVYS</sequence>
<name>A0A6I0F0L7_9FIRM</name>
<evidence type="ECO:0000313" key="4">
    <source>
        <dbReference type="EMBL" id="KAB3535858.1"/>
    </source>
</evidence>
<dbReference type="EMBL" id="WBZC01000014">
    <property type="protein sequence ID" value="KAB3535858.1"/>
    <property type="molecule type" value="Genomic_DNA"/>
</dbReference>
<evidence type="ECO:0000313" key="5">
    <source>
        <dbReference type="Proteomes" id="UP000432715"/>
    </source>
</evidence>
<comment type="caution">
    <text evidence="4">The sequence shown here is derived from an EMBL/GenBank/DDBJ whole genome shotgun (WGS) entry which is preliminary data.</text>
</comment>
<dbReference type="InterPro" id="IPR007597">
    <property type="entry name" value="CheC"/>
</dbReference>
<keyword evidence="5" id="KW-1185">Reference proteome</keyword>
<dbReference type="RefSeq" id="WP_151860485.1">
    <property type="nucleotide sequence ID" value="NZ_WBZC01000014.1"/>
</dbReference>
<dbReference type="AlphaFoldDB" id="A0A6I0F0L7"/>
<dbReference type="SUPFAM" id="SSF103039">
    <property type="entry name" value="CheC-like"/>
    <property type="match status" value="1"/>
</dbReference>
<keyword evidence="2" id="KW-0378">Hydrolase</keyword>
<dbReference type="Pfam" id="PF04509">
    <property type="entry name" value="CheC"/>
    <property type="match status" value="2"/>
</dbReference>